<gene>
    <name evidence="7" type="ORF">OL234_08730</name>
</gene>
<dbReference type="NCBIfam" id="TIGR00733">
    <property type="entry name" value="OPT family oligopeptide transporter"/>
    <property type="match status" value="1"/>
</dbReference>
<evidence type="ECO:0000313" key="7">
    <source>
        <dbReference type="EMBL" id="WEG73041.1"/>
    </source>
</evidence>
<feature type="transmembrane region" description="Helical" evidence="6">
    <location>
        <begin position="57"/>
        <end position="78"/>
    </location>
</feature>
<dbReference type="GO" id="GO:0016020">
    <property type="term" value="C:membrane"/>
    <property type="evidence" value="ECO:0007669"/>
    <property type="project" value="UniProtKB-SubCell"/>
</dbReference>
<dbReference type="RefSeq" id="WP_275468843.1">
    <property type="nucleotide sequence ID" value="NZ_CP110232.1"/>
</dbReference>
<feature type="transmembrane region" description="Helical" evidence="6">
    <location>
        <begin position="331"/>
        <end position="351"/>
    </location>
</feature>
<dbReference type="PANTHER" id="PTHR31645">
    <property type="entry name" value="OLIGOPEPTIDE TRANSPORTER YGL114W-RELATED"/>
    <property type="match status" value="1"/>
</dbReference>
<reference evidence="7" key="1">
    <citation type="submission" date="2022-10" db="EMBL/GenBank/DDBJ databases">
        <title>Vagococcus sp. isolated from poultry meat.</title>
        <authorList>
            <person name="Johansson P."/>
            <person name="Bjorkroth J."/>
        </authorList>
    </citation>
    <scope>NUCLEOTIDE SEQUENCE</scope>
    <source>
        <strain evidence="7">STAA11</strain>
    </source>
</reference>
<dbReference type="InterPro" id="IPR004813">
    <property type="entry name" value="OPT"/>
</dbReference>
<proteinExistence type="predicted"/>
<evidence type="ECO:0000256" key="2">
    <source>
        <dbReference type="ARBA" id="ARBA00022448"/>
    </source>
</evidence>
<feature type="transmembrane region" description="Helical" evidence="6">
    <location>
        <begin position="616"/>
        <end position="635"/>
    </location>
</feature>
<protein>
    <submittedName>
        <fullName evidence="7">Oligopeptide transporter, OPT family</fullName>
    </submittedName>
</protein>
<keyword evidence="2" id="KW-0813">Transport</keyword>
<feature type="transmembrane region" description="Helical" evidence="6">
    <location>
        <begin position="538"/>
        <end position="558"/>
    </location>
</feature>
<feature type="transmembrane region" description="Helical" evidence="6">
    <location>
        <begin position="90"/>
        <end position="113"/>
    </location>
</feature>
<feature type="transmembrane region" description="Helical" evidence="6">
    <location>
        <begin position="33"/>
        <end position="51"/>
    </location>
</feature>
<evidence type="ECO:0000313" key="8">
    <source>
        <dbReference type="Proteomes" id="UP001179647"/>
    </source>
</evidence>
<accession>A0AAF0CUC4</accession>
<dbReference type="InterPro" id="IPR045035">
    <property type="entry name" value="YSL-like"/>
</dbReference>
<comment type="subcellular location">
    <subcellularLocation>
        <location evidence="1">Membrane</location>
        <topology evidence="1">Multi-pass membrane protein</topology>
    </subcellularLocation>
</comment>
<dbReference type="Pfam" id="PF03169">
    <property type="entry name" value="OPT"/>
    <property type="match status" value="1"/>
</dbReference>
<feature type="transmembrane region" description="Helical" evidence="6">
    <location>
        <begin position="288"/>
        <end position="310"/>
    </location>
</feature>
<feature type="transmembrane region" description="Helical" evidence="6">
    <location>
        <begin position="512"/>
        <end position="532"/>
    </location>
</feature>
<feature type="transmembrane region" description="Helical" evidence="6">
    <location>
        <begin position="579"/>
        <end position="604"/>
    </location>
</feature>
<evidence type="ECO:0000256" key="3">
    <source>
        <dbReference type="ARBA" id="ARBA00022692"/>
    </source>
</evidence>
<feature type="transmembrane region" description="Helical" evidence="6">
    <location>
        <begin position="388"/>
        <end position="408"/>
    </location>
</feature>
<evidence type="ECO:0000256" key="1">
    <source>
        <dbReference type="ARBA" id="ARBA00004141"/>
    </source>
</evidence>
<dbReference type="KEGG" id="vie:OL234_08730"/>
<dbReference type="EMBL" id="CP110232">
    <property type="protein sequence ID" value="WEG73041.1"/>
    <property type="molecule type" value="Genomic_DNA"/>
</dbReference>
<feature type="transmembrane region" description="Helical" evidence="6">
    <location>
        <begin position="456"/>
        <end position="476"/>
    </location>
</feature>
<keyword evidence="8" id="KW-1185">Reference proteome</keyword>
<dbReference type="PANTHER" id="PTHR31645:SF0">
    <property type="entry name" value="OLIGOPEPTIDE TRANSPORTER YGL114W-RELATED"/>
    <property type="match status" value="1"/>
</dbReference>
<organism evidence="7 8">
    <name type="scientific">Vagococcus intermedius</name>
    <dbReference type="NCBI Taxonomy" id="2991418"/>
    <lineage>
        <taxon>Bacteria</taxon>
        <taxon>Bacillati</taxon>
        <taxon>Bacillota</taxon>
        <taxon>Bacilli</taxon>
        <taxon>Lactobacillales</taxon>
        <taxon>Enterococcaceae</taxon>
        <taxon>Vagococcus</taxon>
    </lineage>
</organism>
<feature type="transmembrane region" description="Helical" evidence="6">
    <location>
        <begin position="357"/>
        <end position="376"/>
    </location>
</feature>
<dbReference type="GO" id="GO:0035673">
    <property type="term" value="F:oligopeptide transmembrane transporter activity"/>
    <property type="evidence" value="ECO:0007669"/>
    <property type="project" value="InterPro"/>
</dbReference>
<keyword evidence="3 6" id="KW-0812">Transmembrane</keyword>
<feature type="transmembrane region" description="Helical" evidence="6">
    <location>
        <begin position="119"/>
        <end position="140"/>
    </location>
</feature>
<name>A0AAF0CUC4_9ENTE</name>
<sequence length="643" mass="65810">MKKLSKSAYGGVPGKEYVPYVTDGKKKKSGGTLILIFGIILATLFAASTAYSGMKVGLTVAAGIPGSILGSGLVALFVKNKSVLGKNILAGMSAGGETIASGMIFVLPAIVIIGGQINFWQGILVGIAAVLFSVGGIGLVEDYLLVQEHGNIVYPEAMAISESLVASEVGGDSLKSMGIGFGIGGVLTALTGQVFGVVNNTINYATTGFYKTKVSVEANPMLSGIGFIVGIKVAMTLFAGSVFTNFAVIPLISYFAEMASDSSFVWNDAATLVNQVSVDVIAGSYTKYIGAGMMISGGLIGAIQLIPTIITSIKATMAAKGEGETGDKSSPIGMIALLAGTAMTFIMGVIISDNFAMAIIGAILTLVLGFLFAIVAGRLAGTLGTSNLPVSGMTIASLVIMTAVFFLMGWTDQAANVSLLMFGTIVVTIISVAGSYMQSQKVTMVMGGNSAEVRNYFMIAGIVGVVVVTGIIQLLADKLLPGADGIAEFSAPQANLIATLTDGIMSQQLPWLLIAVGFALGVTFFLLGLPVMSVAVGAYLPMATTSIIVLGALVRVFVEMMSSKDEDLKEERINTGISMSSGLIAGGSIIGLLGIILQVSGVITPGSPSGFLGGNGGAYVLLAVLVVFSIIPMMAKKSKKAAE</sequence>
<feature type="transmembrane region" description="Helical" evidence="6">
    <location>
        <begin position="414"/>
        <end position="436"/>
    </location>
</feature>
<evidence type="ECO:0000256" key="4">
    <source>
        <dbReference type="ARBA" id="ARBA00022989"/>
    </source>
</evidence>
<keyword evidence="5 6" id="KW-0472">Membrane</keyword>
<keyword evidence="4 6" id="KW-1133">Transmembrane helix</keyword>
<evidence type="ECO:0000256" key="5">
    <source>
        <dbReference type="ARBA" id="ARBA00023136"/>
    </source>
</evidence>
<evidence type="ECO:0000256" key="6">
    <source>
        <dbReference type="SAM" id="Phobius"/>
    </source>
</evidence>
<dbReference type="AlphaFoldDB" id="A0AAF0CUC4"/>
<feature type="transmembrane region" description="Helical" evidence="6">
    <location>
        <begin position="233"/>
        <end position="256"/>
    </location>
</feature>
<dbReference type="InterPro" id="IPR004814">
    <property type="entry name" value="Oligopep_transpt"/>
</dbReference>
<dbReference type="Proteomes" id="UP001179647">
    <property type="component" value="Chromosome"/>
</dbReference>